<organism evidence="2 3">
    <name type="scientific">Cuscuta epithymum</name>
    <dbReference type="NCBI Taxonomy" id="186058"/>
    <lineage>
        <taxon>Eukaryota</taxon>
        <taxon>Viridiplantae</taxon>
        <taxon>Streptophyta</taxon>
        <taxon>Embryophyta</taxon>
        <taxon>Tracheophyta</taxon>
        <taxon>Spermatophyta</taxon>
        <taxon>Magnoliopsida</taxon>
        <taxon>eudicotyledons</taxon>
        <taxon>Gunneridae</taxon>
        <taxon>Pentapetalae</taxon>
        <taxon>asterids</taxon>
        <taxon>lamiids</taxon>
        <taxon>Solanales</taxon>
        <taxon>Convolvulaceae</taxon>
        <taxon>Cuscuteae</taxon>
        <taxon>Cuscuta</taxon>
        <taxon>Cuscuta subgen. Cuscuta</taxon>
    </lineage>
</organism>
<keyword evidence="3" id="KW-1185">Reference proteome</keyword>
<protein>
    <submittedName>
        <fullName evidence="2">Uncharacterized protein</fullName>
    </submittedName>
</protein>
<accession>A0AAV0DF81</accession>
<gene>
    <name evidence="2" type="ORF">CEPIT_LOCUS14838</name>
</gene>
<dbReference type="AlphaFoldDB" id="A0AAV0DF81"/>
<name>A0AAV0DF81_9ASTE</name>
<feature type="region of interest" description="Disordered" evidence="1">
    <location>
        <begin position="25"/>
        <end position="46"/>
    </location>
</feature>
<sequence length="112" mass="12705">MEVSAAIVELDNKENIPPRSAEILNSMPSKEKSLKKKKKKGRTNLTRKPLRDITHLIGNTPIAISLCDFPSLLPSEVSSNPRKRRAADDDEDGEDKIRIHSFRKKSAMIHFR</sequence>
<comment type="caution">
    <text evidence="2">The sequence shown here is derived from an EMBL/GenBank/DDBJ whole genome shotgun (WGS) entry which is preliminary data.</text>
</comment>
<evidence type="ECO:0000313" key="2">
    <source>
        <dbReference type="EMBL" id="CAH9099197.1"/>
    </source>
</evidence>
<evidence type="ECO:0000313" key="3">
    <source>
        <dbReference type="Proteomes" id="UP001152523"/>
    </source>
</evidence>
<dbReference type="EMBL" id="CAMAPF010000104">
    <property type="protein sequence ID" value="CAH9099197.1"/>
    <property type="molecule type" value="Genomic_DNA"/>
</dbReference>
<feature type="compositionally biased region" description="Basic residues" evidence="1">
    <location>
        <begin position="33"/>
        <end position="42"/>
    </location>
</feature>
<proteinExistence type="predicted"/>
<evidence type="ECO:0000256" key="1">
    <source>
        <dbReference type="SAM" id="MobiDB-lite"/>
    </source>
</evidence>
<reference evidence="2" key="1">
    <citation type="submission" date="2022-07" db="EMBL/GenBank/DDBJ databases">
        <authorList>
            <person name="Macas J."/>
            <person name="Novak P."/>
            <person name="Neumann P."/>
        </authorList>
    </citation>
    <scope>NUCLEOTIDE SEQUENCE</scope>
</reference>
<dbReference type="Proteomes" id="UP001152523">
    <property type="component" value="Unassembled WGS sequence"/>
</dbReference>
<feature type="region of interest" description="Disordered" evidence="1">
    <location>
        <begin position="74"/>
        <end position="99"/>
    </location>
</feature>